<dbReference type="EMBL" id="MU277339">
    <property type="protein sequence ID" value="KAI0054843.1"/>
    <property type="molecule type" value="Genomic_DNA"/>
</dbReference>
<evidence type="ECO:0000313" key="2">
    <source>
        <dbReference type="Proteomes" id="UP000814140"/>
    </source>
</evidence>
<proteinExistence type="predicted"/>
<name>A0ACB8SF27_9AGAM</name>
<protein>
    <submittedName>
        <fullName evidence="1">Uncharacterized protein</fullName>
    </submittedName>
</protein>
<reference evidence="1" key="1">
    <citation type="submission" date="2021-03" db="EMBL/GenBank/DDBJ databases">
        <authorList>
            <consortium name="DOE Joint Genome Institute"/>
            <person name="Ahrendt S."/>
            <person name="Looney B.P."/>
            <person name="Miyauchi S."/>
            <person name="Morin E."/>
            <person name="Drula E."/>
            <person name="Courty P.E."/>
            <person name="Chicoki N."/>
            <person name="Fauchery L."/>
            <person name="Kohler A."/>
            <person name="Kuo A."/>
            <person name="Labutti K."/>
            <person name="Pangilinan J."/>
            <person name="Lipzen A."/>
            <person name="Riley R."/>
            <person name="Andreopoulos W."/>
            <person name="He G."/>
            <person name="Johnson J."/>
            <person name="Barry K.W."/>
            <person name="Grigoriev I.V."/>
            <person name="Nagy L."/>
            <person name="Hibbett D."/>
            <person name="Henrissat B."/>
            <person name="Matheny P.B."/>
            <person name="Labbe J."/>
            <person name="Martin F."/>
        </authorList>
    </citation>
    <scope>NUCLEOTIDE SEQUENCE</scope>
    <source>
        <strain evidence="1">HHB10654</strain>
    </source>
</reference>
<organism evidence="1 2">
    <name type="scientific">Artomyces pyxidatus</name>
    <dbReference type="NCBI Taxonomy" id="48021"/>
    <lineage>
        <taxon>Eukaryota</taxon>
        <taxon>Fungi</taxon>
        <taxon>Dikarya</taxon>
        <taxon>Basidiomycota</taxon>
        <taxon>Agaricomycotina</taxon>
        <taxon>Agaricomycetes</taxon>
        <taxon>Russulales</taxon>
        <taxon>Auriscalpiaceae</taxon>
        <taxon>Artomyces</taxon>
    </lineage>
</organism>
<dbReference type="Proteomes" id="UP000814140">
    <property type="component" value="Unassembled WGS sequence"/>
</dbReference>
<accession>A0ACB8SF27</accession>
<comment type="caution">
    <text evidence="1">The sequence shown here is derived from an EMBL/GenBank/DDBJ whole genome shotgun (WGS) entry which is preliminary data.</text>
</comment>
<sequence length="548" mass="61434">MNFETTSPAYFQQRAMINHVNDGKARQHSMSDEDKLIWAKRAVELFRESRGLMTPERNFLGESRGLSKYVTKFGKPEWVKWTLGLYAPWSFSDLRKELDLLYEAKIINQDEHDSLSNVLLDAVIAGTGAPQFVLPDRLGYFVRPLHSFARVELLEFQTSVDNAFAKQLVGGPPVDSESYDRYREEFGVTPVTVHAHRQLRKESGSRAKSTKKAPFGEEELSEELAEGWRNVRREDEAGGFNGKRCDYCAKHPRARDERVCEVTVYMNGAMRCSKCVRSSQACRWNGFPKGKRERDQARRSGKTRAASTEKEVHSRNAESSRRPAAVAMLLPTESAAPPVPVQQGATVSTAVSEDQKAAQGSSEKPQRRHGPFRELPSAEEGMGAKSQTGGVLEPSRIATSARERHTQVAGTSSCTLMDVEENDSSEIAERFPNRSAGRERWHTSKTSLLPPGPTPSNVKLVTDALRTGHTRVARGTEVPEAADIEDMARVVEFGIPEDADLPQADLERVRMYRNRRLQALAEMRVFADMYNKVCEDDARVRLSREDSG</sequence>
<evidence type="ECO:0000313" key="1">
    <source>
        <dbReference type="EMBL" id="KAI0054843.1"/>
    </source>
</evidence>
<reference evidence="1" key="2">
    <citation type="journal article" date="2022" name="New Phytol.">
        <title>Evolutionary transition to the ectomycorrhizal habit in the genomes of a hyperdiverse lineage of mushroom-forming fungi.</title>
        <authorList>
            <person name="Looney B."/>
            <person name="Miyauchi S."/>
            <person name="Morin E."/>
            <person name="Drula E."/>
            <person name="Courty P.E."/>
            <person name="Kohler A."/>
            <person name="Kuo A."/>
            <person name="LaButti K."/>
            <person name="Pangilinan J."/>
            <person name="Lipzen A."/>
            <person name="Riley R."/>
            <person name="Andreopoulos W."/>
            <person name="He G."/>
            <person name="Johnson J."/>
            <person name="Nolan M."/>
            <person name="Tritt A."/>
            <person name="Barry K.W."/>
            <person name="Grigoriev I.V."/>
            <person name="Nagy L.G."/>
            <person name="Hibbett D."/>
            <person name="Henrissat B."/>
            <person name="Matheny P.B."/>
            <person name="Labbe J."/>
            <person name="Martin F.M."/>
        </authorList>
    </citation>
    <scope>NUCLEOTIDE SEQUENCE</scope>
    <source>
        <strain evidence="1">HHB10654</strain>
    </source>
</reference>
<keyword evidence="2" id="KW-1185">Reference proteome</keyword>
<gene>
    <name evidence="1" type="ORF">BV25DRAFT_1922318</name>
</gene>